<keyword evidence="12" id="KW-1185">Reference proteome</keyword>
<dbReference type="SUPFAM" id="SSF52540">
    <property type="entry name" value="P-loop containing nucleoside triphosphate hydrolases"/>
    <property type="match status" value="2"/>
</dbReference>
<evidence type="ECO:0000313" key="12">
    <source>
        <dbReference type="Proteomes" id="UP000294919"/>
    </source>
</evidence>
<feature type="domain" description="ABC transporter" evidence="10">
    <location>
        <begin position="8"/>
        <end position="237"/>
    </location>
</feature>
<dbReference type="OrthoDB" id="9771863at2"/>
<protein>
    <recommendedName>
        <fullName evidence="4">Autoinducer 2 import ATP-binding protein LsrA</fullName>
        <ecNumber evidence="8">7.6.2.13</ecNumber>
    </recommendedName>
</protein>
<evidence type="ECO:0000256" key="1">
    <source>
        <dbReference type="ARBA" id="ARBA00004417"/>
    </source>
</evidence>
<evidence type="ECO:0000256" key="7">
    <source>
        <dbReference type="ARBA" id="ARBA00023747"/>
    </source>
</evidence>
<comment type="subunit">
    <text evidence="3">The complex is composed of two ATP-binding proteins (LsrA), two transmembrane proteins (LsrC and LsrD) and a solute-binding protein (LsrB).</text>
</comment>
<evidence type="ECO:0000256" key="4">
    <source>
        <dbReference type="ARBA" id="ARBA00019459"/>
    </source>
</evidence>
<name>A0A4R2KX05_9FIRM</name>
<evidence type="ECO:0000256" key="6">
    <source>
        <dbReference type="ARBA" id="ARBA00022840"/>
    </source>
</evidence>
<evidence type="ECO:0000256" key="2">
    <source>
        <dbReference type="ARBA" id="ARBA00009404"/>
    </source>
</evidence>
<dbReference type="Pfam" id="PF00005">
    <property type="entry name" value="ABC_tran"/>
    <property type="match status" value="2"/>
</dbReference>
<dbReference type="InterPro" id="IPR027417">
    <property type="entry name" value="P-loop_NTPase"/>
</dbReference>
<dbReference type="CDD" id="cd03216">
    <property type="entry name" value="ABC_Carb_Monos_I"/>
    <property type="match status" value="1"/>
</dbReference>
<dbReference type="AlphaFoldDB" id="A0A4R2KX05"/>
<dbReference type="InterPro" id="IPR017871">
    <property type="entry name" value="ABC_transporter-like_CS"/>
</dbReference>
<dbReference type="SMART" id="SM00382">
    <property type="entry name" value="AAA"/>
    <property type="match status" value="2"/>
</dbReference>
<comment type="similarity">
    <text evidence="2">Belongs to the ABC transporter superfamily. AI-2 autoinducer porter (TC 3.A.1.2.8) family.</text>
</comment>
<accession>A0A4R2KX05</accession>
<dbReference type="GO" id="GO:0005524">
    <property type="term" value="F:ATP binding"/>
    <property type="evidence" value="ECO:0007669"/>
    <property type="project" value="UniProtKB-KW"/>
</dbReference>
<comment type="catalytic activity">
    <reaction evidence="9">
        <text>ATP + H2O + (2R,4S)-2-methyl-2,3,3,4-tetrahydroxytetrahydrofuran-[AI-2-binding protein]Side 1 = ADP + phosphate + (2R,4S)-2-methyl-2,3,3,4-tetrahydroxytetrahydrofuranSide 2 + [AI-2-binding protein]Side 1.</text>
        <dbReference type="EC" id="7.6.2.13"/>
    </reaction>
</comment>
<evidence type="ECO:0000256" key="8">
    <source>
        <dbReference type="ARBA" id="ARBA00023798"/>
    </source>
</evidence>
<dbReference type="EMBL" id="SLWV01000011">
    <property type="protein sequence ID" value="TCO74768.1"/>
    <property type="molecule type" value="Genomic_DNA"/>
</dbReference>
<comment type="caution">
    <text evidence="11">The sequence shown here is derived from an EMBL/GenBank/DDBJ whole genome shotgun (WGS) entry which is preliminary data.</text>
</comment>
<dbReference type="InterPro" id="IPR050107">
    <property type="entry name" value="ABC_carbohydrate_import_ATPase"/>
</dbReference>
<dbReference type="RefSeq" id="WP_132245052.1">
    <property type="nucleotide sequence ID" value="NZ_SLWV01000011.1"/>
</dbReference>
<proteinExistence type="inferred from homology"/>
<evidence type="ECO:0000256" key="5">
    <source>
        <dbReference type="ARBA" id="ARBA00022741"/>
    </source>
</evidence>
<comment type="function">
    <text evidence="7">Part of the ABC transporter complex LsrABCD involved in autoinducer 2 (AI-2) import. Responsible for energy coupling to the transport system.</text>
</comment>
<organism evidence="11 12">
    <name type="scientific">Marinisporobacter balticus</name>
    <dbReference type="NCBI Taxonomy" id="2018667"/>
    <lineage>
        <taxon>Bacteria</taxon>
        <taxon>Bacillati</taxon>
        <taxon>Bacillota</taxon>
        <taxon>Clostridia</taxon>
        <taxon>Peptostreptococcales</taxon>
        <taxon>Thermotaleaceae</taxon>
        <taxon>Marinisporobacter</taxon>
    </lineage>
</organism>
<dbReference type="Gene3D" id="3.40.50.300">
    <property type="entry name" value="P-loop containing nucleotide triphosphate hydrolases"/>
    <property type="match status" value="2"/>
</dbReference>
<dbReference type="CDD" id="cd03215">
    <property type="entry name" value="ABC_Carb_Monos_II"/>
    <property type="match status" value="1"/>
</dbReference>
<keyword evidence="6 11" id="KW-0067">ATP-binding</keyword>
<evidence type="ECO:0000259" key="10">
    <source>
        <dbReference type="PROSITE" id="PS50893"/>
    </source>
</evidence>
<comment type="subcellular location">
    <subcellularLocation>
        <location evidence="1">Cell inner membrane</location>
        <topology evidence="1">Peripheral membrane protein</topology>
    </subcellularLocation>
</comment>
<dbReference type="GO" id="GO:0005886">
    <property type="term" value="C:plasma membrane"/>
    <property type="evidence" value="ECO:0007669"/>
    <property type="project" value="UniProtKB-SubCell"/>
</dbReference>
<dbReference type="InterPro" id="IPR003593">
    <property type="entry name" value="AAA+_ATPase"/>
</dbReference>
<sequence>MSEKKSLIRLNEIYKSFADNEVLKGTSLELSEGEIVAIIGGNGAGKSTLMKIIMGIYPLDRGEIYIEDKKINMSSPSVALEKGIYLVPQEPLLFPNMTVEENVVIGFNQNKSELGEKLRNLIKQLGWNISLSRKAATLSIAEQQLVEILRGLLREARILILDEPTSTLTFNEIQSFFKLMKDLQAKGIGMFYITHRLTEVFEIATDVVILRDGEITINGPVSDFTKEMLIKGLMPDSVENVKEDLENDLVGNKEDLVLKVDSLSGYGFHDISFSVYEGEILGLAGVVGSGRTELAEAIFGMGEITGGDVLLDGKSIKGYKTKEIIDLGLNYVPEDRHLNGIFSMADVRLNTTSAILSRISKVFINHRKEKEITQKYIDDFRIKVTGQDQSLKSLSGGNQQKVVIGRILSSNPKVIILDEPTRGIDAGARGDVYKIIYQLKKLGLAILLISSDFEEIYELSDRAEVMYHGTNHVALSKEEITMDILTLAAFGA</sequence>
<keyword evidence="5" id="KW-0547">Nucleotide-binding</keyword>
<evidence type="ECO:0000313" key="11">
    <source>
        <dbReference type="EMBL" id="TCO74768.1"/>
    </source>
</evidence>
<reference evidence="11 12" key="1">
    <citation type="submission" date="2019-03" db="EMBL/GenBank/DDBJ databases">
        <title>Genomic Encyclopedia of Type Strains, Phase IV (KMG-IV): sequencing the most valuable type-strain genomes for metagenomic binning, comparative biology and taxonomic classification.</title>
        <authorList>
            <person name="Goeker M."/>
        </authorList>
    </citation>
    <scope>NUCLEOTIDE SEQUENCE [LARGE SCALE GENOMIC DNA]</scope>
    <source>
        <strain evidence="11 12">DSM 102940</strain>
    </source>
</reference>
<dbReference type="PROSITE" id="PS00211">
    <property type="entry name" value="ABC_TRANSPORTER_1"/>
    <property type="match status" value="1"/>
</dbReference>
<gene>
    <name evidence="11" type="ORF">EV214_11130</name>
</gene>
<evidence type="ECO:0000256" key="3">
    <source>
        <dbReference type="ARBA" id="ARBA00011262"/>
    </source>
</evidence>
<dbReference type="Proteomes" id="UP000294919">
    <property type="component" value="Unassembled WGS sequence"/>
</dbReference>
<feature type="domain" description="ABC transporter" evidence="10">
    <location>
        <begin position="251"/>
        <end position="491"/>
    </location>
</feature>
<dbReference type="PANTHER" id="PTHR43790">
    <property type="entry name" value="CARBOHYDRATE TRANSPORT ATP-BINDING PROTEIN MG119-RELATED"/>
    <property type="match status" value="1"/>
</dbReference>
<dbReference type="GO" id="GO:0016887">
    <property type="term" value="F:ATP hydrolysis activity"/>
    <property type="evidence" value="ECO:0007669"/>
    <property type="project" value="InterPro"/>
</dbReference>
<dbReference type="PANTHER" id="PTHR43790:SF2">
    <property type="entry name" value="AUTOINDUCER 2 IMPORT ATP-BINDING PROTEIN LSRA"/>
    <property type="match status" value="1"/>
</dbReference>
<dbReference type="EC" id="7.6.2.13" evidence="8"/>
<dbReference type="InterPro" id="IPR003439">
    <property type="entry name" value="ABC_transporter-like_ATP-bd"/>
</dbReference>
<evidence type="ECO:0000256" key="9">
    <source>
        <dbReference type="ARBA" id="ARBA00034076"/>
    </source>
</evidence>
<dbReference type="PROSITE" id="PS50893">
    <property type="entry name" value="ABC_TRANSPORTER_2"/>
    <property type="match status" value="2"/>
</dbReference>